<dbReference type="SMART" id="SM00155">
    <property type="entry name" value="PLDc"/>
    <property type="match status" value="2"/>
</dbReference>
<evidence type="ECO:0000256" key="6">
    <source>
        <dbReference type="ARBA" id="ARBA00023098"/>
    </source>
</evidence>
<feature type="domain" description="PLD phosphodiesterase" evidence="7">
    <location>
        <begin position="602"/>
        <end position="634"/>
    </location>
</feature>
<dbReference type="InterPro" id="IPR025202">
    <property type="entry name" value="PLD-like_dom"/>
</dbReference>
<evidence type="ECO:0000256" key="5">
    <source>
        <dbReference type="ARBA" id="ARBA00022963"/>
    </source>
</evidence>
<comment type="caution">
    <text evidence="9">The sequence shown here is derived from an EMBL/GenBank/DDBJ whole genome shotgun (WGS) entry which is preliminary data.</text>
</comment>
<feature type="domain" description="LTD" evidence="8">
    <location>
        <begin position="40"/>
        <end position="173"/>
    </location>
</feature>
<dbReference type="InterPro" id="IPR036415">
    <property type="entry name" value="Lamin_tail_dom_sf"/>
</dbReference>
<sequence>MLEVVSFHPNRNRKVDVDRMGKRLKAFIVFIFIFSLVSPSIRTGHAAIKGDVVLNEIAWMGTTVSSNDEWIELYNNTSSTISLAGWTLSATDGSPTITLSGVIEANDYYLLERSDDQTVANVLADLIYTGALSNTVESLELRDENGNLIDNVSSWFAGDNNEKATMERVDPNDASISTNWVSSTVAYQEGFGTPKQLNSASSNDLIGCNTTTEQLNNVSNELGAINVYFNKCALVEYADENNEANYNVNLETRLIERLNEATTSIDMTAYEINLPKVVDTLLQKASEGIDVRFIADAKDADDPHNLERFELMRLYVEKMVRGLDGVIGTADDIHVFSDSPMFVVEDSVKRVEYGLPAQFSDVPEVTVQLSNAVYTGHMFVDAEQKDVNAYYSPNTQMHNKFAIIDDRWVFTGSWNYTVTGLYGTDENMENAVLDGNQQHVVEVHSPDLANIYEVEFNEMWGSNTLTPDPLNANFNTRKTDNTKHFVEINGKTVEIYFSSGDNALGRVQELIKNEADQSAYFTMFAWSDQQVLDELKHKWEGSYTDLTGTLTGFDVKGVFDASYWNQWWSASVDMTGRTATQQSEGNPNTRWANPAPVYKDNESRKLHSKTMLIDANSTSDPTVILGSTNWSENGNNVNDENMLIIHDESITNQFLQEFNARYENAGGF</sequence>
<name>A0ABU8HGH2_9BACI</name>
<dbReference type="PANTHER" id="PTHR43856:SF1">
    <property type="entry name" value="MITOCHONDRIAL CARDIOLIPIN HYDROLASE"/>
    <property type="match status" value="1"/>
</dbReference>
<feature type="domain" description="PLD phosphodiesterase" evidence="7">
    <location>
        <begin position="393"/>
        <end position="420"/>
    </location>
</feature>
<comment type="similarity">
    <text evidence="2">Belongs to the phospholipase D family.</text>
</comment>
<dbReference type="InterPro" id="IPR001736">
    <property type="entry name" value="PLipase_D/transphosphatidylase"/>
</dbReference>
<accession>A0ABU8HGH2</accession>
<dbReference type="EMBL" id="JBBAXC010000013">
    <property type="protein sequence ID" value="MEI5908484.1"/>
    <property type="molecule type" value="Genomic_DNA"/>
</dbReference>
<gene>
    <name evidence="9" type="ORF">WAK64_15660</name>
</gene>
<reference evidence="9 10" key="1">
    <citation type="journal article" date="2018" name="J. Microbiol.">
        <title>Bacillus spongiae sp. nov., isolated from sponge of Jeju Island.</title>
        <authorList>
            <person name="Lee G.E."/>
            <person name="Im W.T."/>
            <person name="Park J.S."/>
        </authorList>
    </citation>
    <scope>NUCLEOTIDE SEQUENCE [LARGE SCALE GENOMIC DNA]</scope>
    <source>
        <strain evidence="9 10">135PIL107-10</strain>
    </source>
</reference>
<keyword evidence="10" id="KW-1185">Reference proteome</keyword>
<evidence type="ECO:0000259" key="8">
    <source>
        <dbReference type="PROSITE" id="PS51841"/>
    </source>
</evidence>
<dbReference type="Proteomes" id="UP001312865">
    <property type="component" value="Unassembled WGS sequence"/>
</dbReference>
<dbReference type="Pfam" id="PF00932">
    <property type="entry name" value="LTD"/>
    <property type="match status" value="1"/>
</dbReference>
<dbReference type="PROSITE" id="PS50035">
    <property type="entry name" value="PLD"/>
    <property type="match status" value="2"/>
</dbReference>
<dbReference type="CDD" id="cd09173">
    <property type="entry name" value="PLDc_Nuc_like_unchar1_2"/>
    <property type="match status" value="1"/>
</dbReference>
<dbReference type="SUPFAM" id="SSF74853">
    <property type="entry name" value="Lamin A/C globular tail domain"/>
    <property type="match status" value="1"/>
</dbReference>
<dbReference type="PANTHER" id="PTHR43856">
    <property type="entry name" value="CARDIOLIPIN HYDROLASE"/>
    <property type="match status" value="1"/>
</dbReference>
<evidence type="ECO:0000256" key="4">
    <source>
        <dbReference type="ARBA" id="ARBA00022801"/>
    </source>
</evidence>
<evidence type="ECO:0000256" key="2">
    <source>
        <dbReference type="ARBA" id="ARBA00008664"/>
    </source>
</evidence>
<dbReference type="InterPro" id="IPR051406">
    <property type="entry name" value="PLD_domain"/>
</dbReference>
<dbReference type="Gene3D" id="3.30.870.10">
    <property type="entry name" value="Endonuclease Chain A"/>
    <property type="match status" value="2"/>
</dbReference>
<keyword evidence="6" id="KW-0443">Lipid metabolism</keyword>
<evidence type="ECO:0000256" key="3">
    <source>
        <dbReference type="ARBA" id="ARBA00012027"/>
    </source>
</evidence>
<dbReference type="PROSITE" id="PS51841">
    <property type="entry name" value="LTD"/>
    <property type="match status" value="1"/>
</dbReference>
<proteinExistence type="inferred from homology"/>
<evidence type="ECO:0000313" key="10">
    <source>
        <dbReference type="Proteomes" id="UP001312865"/>
    </source>
</evidence>
<dbReference type="SUPFAM" id="SSF56024">
    <property type="entry name" value="Phospholipase D/nuclease"/>
    <property type="match status" value="2"/>
</dbReference>
<dbReference type="Pfam" id="PF13091">
    <property type="entry name" value="PLDc_2"/>
    <property type="match status" value="2"/>
</dbReference>
<dbReference type="EC" id="3.1.4.4" evidence="3"/>
<dbReference type="Gene3D" id="2.60.40.1260">
    <property type="entry name" value="Lamin Tail domain"/>
    <property type="match status" value="1"/>
</dbReference>
<dbReference type="InterPro" id="IPR001322">
    <property type="entry name" value="Lamin_tail_dom"/>
</dbReference>
<organism evidence="9 10">
    <name type="scientific">Bacillus spongiae</name>
    <dbReference type="NCBI Taxonomy" id="2683610"/>
    <lineage>
        <taxon>Bacteria</taxon>
        <taxon>Bacillati</taxon>
        <taxon>Bacillota</taxon>
        <taxon>Bacilli</taxon>
        <taxon>Bacillales</taxon>
        <taxon>Bacillaceae</taxon>
        <taxon>Bacillus</taxon>
    </lineage>
</organism>
<evidence type="ECO:0000256" key="1">
    <source>
        <dbReference type="ARBA" id="ARBA00000798"/>
    </source>
</evidence>
<protein>
    <recommendedName>
        <fullName evidence="3">phospholipase D</fullName>
        <ecNumber evidence="3">3.1.4.4</ecNumber>
    </recommendedName>
</protein>
<keyword evidence="4" id="KW-0378">Hydrolase</keyword>
<evidence type="ECO:0000313" key="9">
    <source>
        <dbReference type="EMBL" id="MEI5908484.1"/>
    </source>
</evidence>
<keyword evidence="5" id="KW-0442">Lipid degradation</keyword>
<dbReference type="RefSeq" id="WP_336587933.1">
    <property type="nucleotide sequence ID" value="NZ_JBBAXC010000013.1"/>
</dbReference>
<evidence type="ECO:0000259" key="7">
    <source>
        <dbReference type="PROSITE" id="PS50035"/>
    </source>
</evidence>
<comment type="catalytic activity">
    <reaction evidence="1">
        <text>a 1,2-diacyl-sn-glycero-3-phosphocholine + H2O = a 1,2-diacyl-sn-glycero-3-phosphate + choline + H(+)</text>
        <dbReference type="Rhea" id="RHEA:14445"/>
        <dbReference type="ChEBI" id="CHEBI:15354"/>
        <dbReference type="ChEBI" id="CHEBI:15377"/>
        <dbReference type="ChEBI" id="CHEBI:15378"/>
        <dbReference type="ChEBI" id="CHEBI:57643"/>
        <dbReference type="ChEBI" id="CHEBI:58608"/>
        <dbReference type="EC" id="3.1.4.4"/>
    </reaction>
</comment>